<dbReference type="Proteomes" id="UP000288291">
    <property type="component" value="Unassembled WGS sequence"/>
</dbReference>
<dbReference type="GO" id="GO:0003700">
    <property type="term" value="F:DNA-binding transcription factor activity"/>
    <property type="evidence" value="ECO:0007669"/>
    <property type="project" value="TreeGrafter"/>
</dbReference>
<dbReference type="PROSITE" id="PS51063">
    <property type="entry name" value="HTH_CRP_2"/>
    <property type="match status" value="1"/>
</dbReference>
<dbReference type="SUPFAM" id="SSF51206">
    <property type="entry name" value="cAMP-binding domain-like"/>
    <property type="match status" value="1"/>
</dbReference>
<evidence type="ECO:0000259" key="4">
    <source>
        <dbReference type="PROSITE" id="PS50042"/>
    </source>
</evidence>
<dbReference type="InterPro" id="IPR000595">
    <property type="entry name" value="cNMP-bd_dom"/>
</dbReference>
<dbReference type="SMART" id="SM00419">
    <property type="entry name" value="HTH_CRP"/>
    <property type="match status" value="1"/>
</dbReference>
<evidence type="ECO:0000313" key="6">
    <source>
        <dbReference type="EMBL" id="RVU69972.1"/>
    </source>
</evidence>
<reference evidence="6 7" key="1">
    <citation type="submission" date="2018-12" db="EMBL/GenBank/DDBJ databases">
        <authorList>
            <person name="Meng J."/>
        </authorList>
    </citation>
    <scope>NUCLEOTIDE SEQUENCE [LARGE SCALE GENOMIC DNA]</scope>
    <source>
        <strain evidence="6 7">HT111-2</strain>
    </source>
</reference>
<dbReference type="RefSeq" id="WP_103662534.1">
    <property type="nucleotide sequence ID" value="NZ_ML136905.1"/>
</dbReference>
<keyword evidence="7" id="KW-1185">Reference proteome</keyword>
<evidence type="ECO:0000256" key="2">
    <source>
        <dbReference type="ARBA" id="ARBA00023125"/>
    </source>
</evidence>
<feature type="domain" description="HTH crp-type" evidence="5">
    <location>
        <begin position="145"/>
        <end position="212"/>
    </location>
</feature>
<dbReference type="CDD" id="cd00038">
    <property type="entry name" value="CAP_ED"/>
    <property type="match status" value="1"/>
</dbReference>
<comment type="caution">
    <text evidence="6">The sequence shown here is derived from an EMBL/GenBank/DDBJ whole genome shotgun (WGS) entry which is preliminary data.</text>
</comment>
<dbReference type="InterPro" id="IPR050397">
    <property type="entry name" value="Env_Response_Regulators"/>
</dbReference>
<protein>
    <submittedName>
        <fullName evidence="6">Crp/Fnr family transcriptional regulator</fullName>
    </submittedName>
</protein>
<name>A0A437ST03_9LACO</name>
<evidence type="ECO:0000256" key="1">
    <source>
        <dbReference type="ARBA" id="ARBA00023015"/>
    </source>
</evidence>
<dbReference type="GO" id="GO:0003677">
    <property type="term" value="F:DNA binding"/>
    <property type="evidence" value="ECO:0007669"/>
    <property type="project" value="UniProtKB-KW"/>
</dbReference>
<gene>
    <name evidence="6" type="ORF">EJK17_10135</name>
</gene>
<dbReference type="PROSITE" id="PS50042">
    <property type="entry name" value="CNMP_BINDING_3"/>
    <property type="match status" value="1"/>
</dbReference>
<dbReference type="InterPro" id="IPR012318">
    <property type="entry name" value="HTH_CRP"/>
</dbReference>
<sequence length="212" mass="24111">MQADLCVNLVPLFKSLPLSDKEELESLVQHHHYQRQELVIDPATSNNLVIVAHGSARLYYLNSDGRENVIGLLKTGDYAGEDWLFGKENENTYVEATENSEVCLLSRQDFLNLIKARPELSVKMLEQSMLKMAGMQRQIELLSLPKVEDRLLSYLSAYAEKIGKNQFSLPLKMKDLALYLGTTPETLSRKFALLAKQGKLTRNLRQITLLEK</sequence>
<keyword evidence="2" id="KW-0238">DNA-binding</keyword>
<proteinExistence type="predicted"/>
<dbReference type="InterPro" id="IPR036388">
    <property type="entry name" value="WH-like_DNA-bd_sf"/>
</dbReference>
<dbReference type="AlphaFoldDB" id="A0A437ST03"/>
<keyword evidence="1" id="KW-0805">Transcription regulation</keyword>
<dbReference type="Pfam" id="PF13545">
    <property type="entry name" value="HTH_Crp_2"/>
    <property type="match status" value="1"/>
</dbReference>
<organism evidence="6 7">
    <name type="scientific">Lactobacillus xujianguonis</name>
    <dbReference type="NCBI Taxonomy" id="2495899"/>
    <lineage>
        <taxon>Bacteria</taxon>
        <taxon>Bacillati</taxon>
        <taxon>Bacillota</taxon>
        <taxon>Bacilli</taxon>
        <taxon>Lactobacillales</taxon>
        <taxon>Lactobacillaceae</taxon>
        <taxon>Lactobacillus</taxon>
    </lineage>
</organism>
<evidence type="ECO:0000259" key="5">
    <source>
        <dbReference type="PROSITE" id="PS51063"/>
    </source>
</evidence>
<dbReference type="GO" id="GO:0005829">
    <property type="term" value="C:cytosol"/>
    <property type="evidence" value="ECO:0007669"/>
    <property type="project" value="TreeGrafter"/>
</dbReference>
<dbReference type="Gene3D" id="1.10.10.10">
    <property type="entry name" value="Winged helix-like DNA-binding domain superfamily/Winged helix DNA-binding domain"/>
    <property type="match status" value="1"/>
</dbReference>
<evidence type="ECO:0000313" key="7">
    <source>
        <dbReference type="Proteomes" id="UP000288291"/>
    </source>
</evidence>
<dbReference type="SUPFAM" id="SSF46785">
    <property type="entry name" value="Winged helix' DNA-binding domain"/>
    <property type="match status" value="1"/>
</dbReference>
<dbReference type="EMBL" id="RXIA01000037">
    <property type="protein sequence ID" value="RVU69972.1"/>
    <property type="molecule type" value="Genomic_DNA"/>
</dbReference>
<feature type="domain" description="Cyclic nucleotide-binding" evidence="4">
    <location>
        <begin position="12"/>
        <end position="131"/>
    </location>
</feature>
<evidence type="ECO:0000256" key="3">
    <source>
        <dbReference type="ARBA" id="ARBA00023163"/>
    </source>
</evidence>
<dbReference type="InterPro" id="IPR018490">
    <property type="entry name" value="cNMP-bd_dom_sf"/>
</dbReference>
<dbReference type="Pfam" id="PF00027">
    <property type="entry name" value="cNMP_binding"/>
    <property type="match status" value="1"/>
</dbReference>
<accession>A0A437ST03</accession>
<dbReference type="SMART" id="SM00100">
    <property type="entry name" value="cNMP"/>
    <property type="match status" value="1"/>
</dbReference>
<dbReference type="InterPro" id="IPR036390">
    <property type="entry name" value="WH_DNA-bd_sf"/>
</dbReference>
<keyword evidence="3" id="KW-0804">Transcription</keyword>
<dbReference type="PANTHER" id="PTHR24567">
    <property type="entry name" value="CRP FAMILY TRANSCRIPTIONAL REGULATORY PROTEIN"/>
    <property type="match status" value="1"/>
</dbReference>
<dbReference type="Gene3D" id="2.60.120.10">
    <property type="entry name" value="Jelly Rolls"/>
    <property type="match status" value="1"/>
</dbReference>
<dbReference type="PANTHER" id="PTHR24567:SF26">
    <property type="entry name" value="REGULATORY PROTEIN YEIL"/>
    <property type="match status" value="1"/>
</dbReference>
<dbReference type="InterPro" id="IPR014710">
    <property type="entry name" value="RmlC-like_jellyroll"/>
</dbReference>